<protein>
    <submittedName>
        <fullName evidence="1">Uncharacterized protein</fullName>
    </submittedName>
</protein>
<dbReference type="AlphaFoldDB" id="A0A7X1RLV8"/>
<evidence type="ECO:0000313" key="2">
    <source>
        <dbReference type="Proteomes" id="UP000467560"/>
    </source>
</evidence>
<gene>
    <name evidence="1" type="ORF">GEZ89_06295</name>
</gene>
<accession>A0A7X1RLV8</accession>
<sequence length="65" mass="7611">MWIIVQKSEGLEMYMLELYQNPSYKDLVAFGTLKEEKEFVSKITGYTLENENDFVQGNKVEITNI</sequence>
<proteinExistence type="predicted"/>
<dbReference type="EMBL" id="WIJK01000016">
    <property type="protein sequence ID" value="MQQ52563.1"/>
    <property type="molecule type" value="Genomic_DNA"/>
</dbReference>
<organism evidence="1 2">
    <name type="scientific">Streptococcus mitis</name>
    <dbReference type="NCBI Taxonomy" id="28037"/>
    <lineage>
        <taxon>Bacteria</taxon>
        <taxon>Bacillati</taxon>
        <taxon>Bacillota</taxon>
        <taxon>Bacilli</taxon>
        <taxon>Lactobacillales</taxon>
        <taxon>Streptococcaceae</taxon>
        <taxon>Streptococcus</taxon>
        <taxon>Streptococcus mitis group</taxon>
    </lineage>
</organism>
<evidence type="ECO:0000313" key="1">
    <source>
        <dbReference type="EMBL" id="MQQ52563.1"/>
    </source>
</evidence>
<dbReference type="Proteomes" id="UP000467560">
    <property type="component" value="Unassembled WGS sequence"/>
</dbReference>
<comment type="caution">
    <text evidence="1">The sequence shown here is derived from an EMBL/GenBank/DDBJ whole genome shotgun (WGS) entry which is preliminary data.</text>
</comment>
<name>A0A7X1RLV8_STRMT</name>
<reference evidence="1 2" key="1">
    <citation type="submission" date="2019-10" db="EMBL/GenBank/DDBJ databases">
        <title>Streptococcus mitis of the oral and urogenital tracts.</title>
        <authorList>
            <person name="Price T."/>
            <person name="Mores C.R."/>
            <person name="Putonti C."/>
            <person name="Wolfe A.J."/>
        </authorList>
    </citation>
    <scope>NUCLEOTIDE SEQUENCE [LARGE SCALE GENOMIC DNA]</scope>
    <source>
        <strain evidence="1 2">SM16</strain>
    </source>
</reference>